<protein>
    <submittedName>
        <fullName evidence="1">Uncharacterized protein</fullName>
    </submittedName>
</protein>
<dbReference type="PATRIC" id="fig|39777.7.peg.17"/>
<proteinExistence type="predicted"/>
<reference evidence="1 2" key="1">
    <citation type="submission" date="2016-01" db="EMBL/GenBank/DDBJ databases">
        <authorList>
            <person name="Oliw E.H."/>
        </authorList>
    </citation>
    <scope>NUCLEOTIDE SEQUENCE [LARGE SCALE GENOMIC DNA]</scope>
    <source>
        <strain evidence="1 2">CMW7756B</strain>
    </source>
</reference>
<organism evidence="1">
    <name type="scientific">Veillonella atypica</name>
    <dbReference type="NCBI Taxonomy" id="39777"/>
    <lineage>
        <taxon>Bacteria</taxon>
        <taxon>Bacillati</taxon>
        <taxon>Bacillota</taxon>
        <taxon>Negativicutes</taxon>
        <taxon>Veillonellales</taxon>
        <taxon>Veillonellaceae</taxon>
        <taxon>Veillonella</taxon>
    </lineage>
</organism>
<dbReference type="AlphaFoldDB" id="A0A133S7H9"/>
<sequence>MLHKELVLYGLALFLRLWYVLQENGVSVEQIVADVKALLS</sequence>
<comment type="caution">
    <text evidence="1">The sequence shown here is derived from an EMBL/GenBank/DDBJ whole genome shotgun (WGS) entry which is preliminary data.</text>
</comment>
<dbReference type="Proteomes" id="UP000070226">
    <property type="component" value="Unassembled WGS sequence"/>
</dbReference>
<accession>A0A133S7H9</accession>
<dbReference type="EMBL" id="LRQT01000001">
    <property type="protein sequence ID" value="KXA65651.1"/>
    <property type="molecule type" value="Genomic_DNA"/>
</dbReference>
<gene>
    <name evidence="1" type="ORF">HMPREF3233_00017</name>
</gene>
<name>A0A133S7H9_9FIRM</name>
<evidence type="ECO:0000313" key="2">
    <source>
        <dbReference type="Proteomes" id="UP000070226"/>
    </source>
</evidence>
<evidence type="ECO:0000313" key="1">
    <source>
        <dbReference type="EMBL" id="KXA65651.1"/>
    </source>
</evidence>